<dbReference type="PROSITE" id="PS50977">
    <property type="entry name" value="HTH_TETR_2"/>
    <property type="match status" value="1"/>
</dbReference>
<comment type="caution">
    <text evidence="4">The sequence shown here is derived from an EMBL/GenBank/DDBJ whole genome shotgun (WGS) entry which is preliminary data.</text>
</comment>
<dbReference type="InterPro" id="IPR050109">
    <property type="entry name" value="HTH-type_TetR-like_transc_reg"/>
</dbReference>
<dbReference type="InterPro" id="IPR023772">
    <property type="entry name" value="DNA-bd_HTH_TetR-type_CS"/>
</dbReference>
<dbReference type="AlphaFoldDB" id="A0A081P5K8"/>
<dbReference type="RefSeq" id="WP_036680422.1">
    <property type="nucleotide sequence ID" value="NZ_FYEP01000009.1"/>
</dbReference>
<dbReference type="Pfam" id="PF00440">
    <property type="entry name" value="TetR_N"/>
    <property type="match status" value="1"/>
</dbReference>
<dbReference type="Proteomes" id="UP000028123">
    <property type="component" value="Unassembled WGS sequence"/>
</dbReference>
<protein>
    <submittedName>
        <fullName evidence="4">Transcriptional regulator</fullName>
    </submittedName>
</protein>
<keyword evidence="1 2" id="KW-0238">DNA-binding</keyword>
<keyword evidence="5" id="KW-1185">Reference proteome</keyword>
<proteinExistence type="predicted"/>
<dbReference type="GO" id="GO:0000976">
    <property type="term" value="F:transcription cis-regulatory region binding"/>
    <property type="evidence" value="ECO:0007669"/>
    <property type="project" value="TreeGrafter"/>
</dbReference>
<evidence type="ECO:0000256" key="2">
    <source>
        <dbReference type="PROSITE-ProRule" id="PRU00335"/>
    </source>
</evidence>
<dbReference type="PANTHER" id="PTHR30055:SF226">
    <property type="entry name" value="HTH-TYPE TRANSCRIPTIONAL REGULATOR PKSA"/>
    <property type="match status" value="1"/>
</dbReference>
<dbReference type="Gene3D" id="1.10.357.10">
    <property type="entry name" value="Tetracycline Repressor, domain 2"/>
    <property type="match status" value="1"/>
</dbReference>
<gene>
    <name evidence="4" type="ORF">ET33_35930</name>
</gene>
<dbReference type="InterPro" id="IPR009057">
    <property type="entry name" value="Homeodomain-like_sf"/>
</dbReference>
<dbReference type="InterPro" id="IPR001387">
    <property type="entry name" value="Cro/C1-type_HTH"/>
</dbReference>
<dbReference type="CDD" id="cd00093">
    <property type="entry name" value="HTH_XRE"/>
    <property type="match status" value="1"/>
</dbReference>
<evidence type="ECO:0000259" key="3">
    <source>
        <dbReference type="PROSITE" id="PS50977"/>
    </source>
</evidence>
<reference evidence="4 5" key="1">
    <citation type="submission" date="2014-06" db="EMBL/GenBank/DDBJ databases">
        <title>Draft genome sequence of Paenibacillus sp. MSt1.</title>
        <authorList>
            <person name="Aw Y.K."/>
            <person name="Ong K.S."/>
            <person name="Gan H.M."/>
            <person name="Lee S.M."/>
        </authorList>
    </citation>
    <scope>NUCLEOTIDE SEQUENCE [LARGE SCALE GENOMIC DNA]</scope>
    <source>
        <strain evidence="4 5">MSt1</strain>
    </source>
</reference>
<dbReference type="PRINTS" id="PR00455">
    <property type="entry name" value="HTHTETR"/>
</dbReference>
<organism evidence="4 5">
    <name type="scientific">Paenibacillus tyrfis</name>
    <dbReference type="NCBI Taxonomy" id="1501230"/>
    <lineage>
        <taxon>Bacteria</taxon>
        <taxon>Bacillati</taxon>
        <taxon>Bacillota</taxon>
        <taxon>Bacilli</taxon>
        <taxon>Bacillales</taxon>
        <taxon>Paenibacillaceae</taxon>
        <taxon>Paenibacillus</taxon>
    </lineage>
</organism>
<evidence type="ECO:0000313" key="4">
    <source>
        <dbReference type="EMBL" id="KEQ25981.1"/>
    </source>
</evidence>
<sequence length="193" mass="22422">MPRTREENERIRQMAKENISRAAIEVFIEKGYHAASIDDVARRAGISKGLLYNYFSGKADLLRELILSRIEEIVQVMKEAATKPTPVEQLMYIAEHALHNVQERPSVYRFYLHIQTHPEADEVVSTYSQLLKDEMTRQSKHQVDIFRKMGVPNPHLQSLHFSTALHGMMLMYATYPENFPLPELKVKMLSTFF</sequence>
<dbReference type="SUPFAM" id="SSF46689">
    <property type="entry name" value="Homeodomain-like"/>
    <property type="match status" value="1"/>
</dbReference>
<dbReference type="PANTHER" id="PTHR30055">
    <property type="entry name" value="HTH-TYPE TRANSCRIPTIONAL REGULATOR RUTR"/>
    <property type="match status" value="1"/>
</dbReference>
<dbReference type="EMBL" id="JNVM01000008">
    <property type="protein sequence ID" value="KEQ25981.1"/>
    <property type="molecule type" value="Genomic_DNA"/>
</dbReference>
<evidence type="ECO:0000313" key="5">
    <source>
        <dbReference type="Proteomes" id="UP000028123"/>
    </source>
</evidence>
<feature type="domain" description="HTH tetR-type" evidence="3">
    <location>
        <begin position="13"/>
        <end position="73"/>
    </location>
</feature>
<dbReference type="InterPro" id="IPR001647">
    <property type="entry name" value="HTH_TetR"/>
</dbReference>
<evidence type="ECO:0000256" key="1">
    <source>
        <dbReference type="ARBA" id="ARBA00023125"/>
    </source>
</evidence>
<dbReference type="PROSITE" id="PS01081">
    <property type="entry name" value="HTH_TETR_1"/>
    <property type="match status" value="1"/>
</dbReference>
<name>A0A081P5K8_9BACL</name>
<dbReference type="GO" id="GO:0003700">
    <property type="term" value="F:DNA-binding transcription factor activity"/>
    <property type="evidence" value="ECO:0007669"/>
    <property type="project" value="TreeGrafter"/>
</dbReference>
<dbReference type="eggNOG" id="COG1309">
    <property type="taxonomic scope" value="Bacteria"/>
</dbReference>
<feature type="DNA-binding region" description="H-T-H motif" evidence="2">
    <location>
        <begin position="36"/>
        <end position="55"/>
    </location>
</feature>
<accession>A0A081P5K8</accession>
<dbReference type="OrthoDB" id="2373640at2"/>